<feature type="transmembrane region" description="Helical" evidence="6">
    <location>
        <begin position="70"/>
        <end position="89"/>
    </location>
</feature>
<comment type="similarity">
    <text evidence="5">Belongs to the SAT4 family.</text>
</comment>
<dbReference type="GO" id="GO:0016020">
    <property type="term" value="C:membrane"/>
    <property type="evidence" value="ECO:0007669"/>
    <property type="project" value="UniProtKB-SubCell"/>
</dbReference>
<name>A0A2B7XTB1_9EURO</name>
<protein>
    <recommendedName>
        <fullName evidence="7">Rhodopsin domain-containing protein</fullName>
    </recommendedName>
</protein>
<dbReference type="InterPro" id="IPR052337">
    <property type="entry name" value="SAT4-like"/>
</dbReference>
<feature type="transmembrane region" description="Helical" evidence="6">
    <location>
        <begin position="226"/>
        <end position="245"/>
    </location>
</feature>
<dbReference type="AlphaFoldDB" id="A0A2B7XTB1"/>
<comment type="caution">
    <text evidence="8">The sequence shown here is derived from an EMBL/GenBank/DDBJ whole genome shotgun (WGS) entry which is preliminary data.</text>
</comment>
<dbReference type="PANTHER" id="PTHR33048">
    <property type="entry name" value="PTH11-LIKE INTEGRAL MEMBRANE PROTEIN (AFU_ORTHOLOGUE AFUA_5G11245)"/>
    <property type="match status" value="1"/>
</dbReference>
<dbReference type="OrthoDB" id="5378633at2759"/>
<evidence type="ECO:0000256" key="1">
    <source>
        <dbReference type="ARBA" id="ARBA00004141"/>
    </source>
</evidence>
<gene>
    <name evidence="8" type="ORF">AJ79_04400</name>
</gene>
<evidence type="ECO:0000259" key="7">
    <source>
        <dbReference type="Pfam" id="PF20684"/>
    </source>
</evidence>
<proteinExistence type="inferred from homology"/>
<evidence type="ECO:0000256" key="4">
    <source>
        <dbReference type="ARBA" id="ARBA00023136"/>
    </source>
</evidence>
<keyword evidence="9" id="KW-1185">Reference proteome</keyword>
<comment type="subcellular location">
    <subcellularLocation>
        <location evidence="1">Membrane</location>
        <topology evidence="1">Multi-pass membrane protein</topology>
    </subcellularLocation>
</comment>
<feature type="domain" description="Rhodopsin" evidence="7">
    <location>
        <begin position="47"/>
        <end position="285"/>
    </location>
</feature>
<evidence type="ECO:0000256" key="3">
    <source>
        <dbReference type="ARBA" id="ARBA00022989"/>
    </source>
</evidence>
<evidence type="ECO:0000256" key="5">
    <source>
        <dbReference type="ARBA" id="ARBA00038359"/>
    </source>
</evidence>
<evidence type="ECO:0000313" key="8">
    <source>
        <dbReference type="EMBL" id="PGH12220.1"/>
    </source>
</evidence>
<feature type="transmembrane region" description="Helical" evidence="6">
    <location>
        <begin position="265"/>
        <end position="286"/>
    </location>
</feature>
<keyword evidence="2 6" id="KW-0812">Transmembrane</keyword>
<keyword evidence="3 6" id="KW-1133">Transmembrane helix</keyword>
<organism evidence="8 9">
    <name type="scientific">Helicocarpus griseus UAMH5409</name>
    <dbReference type="NCBI Taxonomy" id="1447875"/>
    <lineage>
        <taxon>Eukaryota</taxon>
        <taxon>Fungi</taxon>
        <taxon>Dikarya</taxon>
        <taxon>Ascomycota</taxon>
        <taxon>Pezizomycotina</taxon>
        <taxon>Eurotiomycetes</taxon>
        <taxon>Eurotiomycetidae</taxon>
        <taxon>Onygenales</taxon>
        <taxon>Ajellomycetaceae</taxon>
        <taxon>Helicocarpus</taxon>
    </lineage>
</organism>
<dbReference type="Pfam" id="PF20684">
    <property type="entry name" value="Fung_rhodopsin"/>
    <property type="match status" value="1"/>
</dbReference>
<feature type="transmembrane region" description="Helical" evidence="6">
    <location>
        <begin position="109"/>
        <end position="132"/>
    </location>
</feature>
<sequence>MATIDPPAAPPPPGVISNFDNPQDVLRTVNLVAQYLSIAVVTIFVALRIFIKIHRFSRLNVEDFSTTADFFHQALFVGFCSCMALLSYHGGGYHAWDVRKAGYPDFLKITYVITLVYVPMAFAVKVALLSIVIRIFSPDRRKVIAIYVILGVLLAYYIPCLFMKIFACRPVSGYWLGVENGGWCFNQQKVIMADSVISMVSDFVILVLPLPLTWNLHISTAKKLKVIGILGAGGVATAFSVWRLVIMVQEGSSPDYTVVFVRCVLTGNAEAGLGLICACLPVLSSYHSSRVSTRNKSNPTSSAVRSYELSSWQKISGNASGTTTKLLSQRKNNRDFPHLLPDQAELICTTTTEIGEGESSASLRSHEKEQH</sequence>
<evidence type="ECO:0000256" key="6">
    <source>
        <dbReference type="SAM" id="Phobius"/>
    </source>
</evidence>
<evidence type="ECO:0000256" key="2">
    <source>
        <dbReference type="ARBA" id="ARBA00022692"/>
    </source>
</evidence>
<feature type="transmembrane region" description="Helical" evidence="6">
    <location>
        <begin position="144"/>
        <end position="167"/>
    </location>
</feature>
<dbReference type="Proteomes" id="UP000223968">
    <property type="component" value="Unassembled WGS sequence"/>
</dbReference>
<accession>A0A2B7XTB1</accession>
<dbReference type="EMBL" id="PDNB01000061">
    <property type="protein sequence ID" value="PGH12220.1"/>
    <property type="molecule type" value="Genomic_DNA"/>
</dbReference>
<dbReference type="STRING" id="1447875.A0A2B7XTB1"/>
<feature type="transmembrane region" description="Helical" evidence="6">
    <location>
        <begin position="32"/>
        <end position="50"/>
    </location>
</feature>
<dbReference type="InterPro" id="IPR049326">
    <property type="entry name" value="Rhodopsin_dom_fungi"/>
</dbReference>
<evidence type="ECO:0000313" key="9">
    <source>
        <dbReference type="Proteomes" id="UP000223968"/>
    </source>
</evidence>
<feature type="transmembrane region" description="Helical" evidence="6">
    <location>
        <begin position="196"/>
        <end position="214"/>
    </location>
</feature>
<dbReference type="PANTHER" id="PTHR33048:SF108">
    <property type="entry name" value="INTEGRAL MEMBRANE PROTEIN"/>
    <property type="match status" value="1"/>
</dbReference>
<reference evidence="8 9" key="1">
    <citation type="submission" date="2017-10" db="EMBL/GenBank/DDBJ databases">
        <title>Comparative genomics in systemic dimorphic fungi from Ajellomycetaceae.</title>
        <authorList>
            <person name="Munoz J.F."/>
            <person name="Mcewen J.G."/>
            <person name="Clay O.K."/>
            <person name="Cuomo C.A."/>
        </authorList>
    </citation>
    <scope>NUCLEOTIDE SEQUENCE [LARGE SCALE GENOMIC DNA]</scope>
    <source>
        <strain evidence="8 9">UAMH5409</strain>
    </source>
</reference>
<keyword evidence="4 6" id="KW-0472">Membrane</keyword>